<dbReference type="InterPro" id="IPR006626">
    <property type="entry name" value="PbH1"/>
</dbReference>
<evidence type="ECO:0000313" key="2">
    <source>
        <dbReference type="EMBL" id="MCK8491082.1"/>
    </source>
</evidence>
<name>A0ABT0HFZ1_9BACT</name>
<protein>
    <submittedName>
        <fullName evidence="2">Right-handed parallel beta-helix repeat-containing protein</fullName>
    </submittedName>
</protein>
<feature type="domain" description="Right handed beta helix" evidence="1">
    <location>
        <begin position="208"/>
        <end position="383"/>
    </location>
</feature>
<evidence type="ECO:0000313" key="3">
    <source>
        <dbReference type="Proteomes" id="UP001202180"/>
    </source>
</evidence>
<dbReference type="SUPFAM" id="SSF51126">
    <property type="entry name" value="Pectin lyase-like"/>
    <property type="match status" value="1"/>
</dbReference>
<proteinExistence type="predicted"/>
<dbReference type="InterPro" id="IPR012334">
    <property type="entry name" value="Pectin_lyas_fold"/>
</dbReference>
<dbReference type="InterPro" id="IPR039448">
    <property type="entry name" value="Beta_helix"/>
</dbReference>
<dbReference type="InterPro" id="IPR011050">
    <property type="entry name" value="Pectin_lyase_fold/virulence"/>
</dbReference>
<dbReference type="SMART" id="SM00710">
    <property type="entry name" value="PbH1"/>
    <property type="match status" value="6"/>
</dbReference>
<dbReference type="EMBL" id="JALPRF010000001">
    <property type="protein sequence ID" value="MCK8491082.1"/>
    <property type="molecule type" value="Genomic_DNA"/>
</dbReference>
<gene>
    <name evidence="2" type="ORF">M0L20_04415</name>
</gene>
<organism evidence="2 3">
    <name type="scientific">Spirosoma liriopis</name>
    <dbReference type="NCBI Taxonomy" id="2937440"/>
    <lineage>
        <taxon>Bacteria</taxon>
        <taxon>Pseudomonadati</taxon>
        <taxon>Bacteroidota</taxon>
        <taxon>Cytophagia</taxon>
        <taxon>Cytophagales</taxon>
        <taxon>Cytophagaceae</taxon>
        <taxon>Spirosoma</taxon>
    </lineage>
</organism>
<reference evidence="2 3" key="1">
    <citation type="submission" date="2022-04" db="EMBL/GenBank/DDBJ databases">
        <title>Spirosoma sp. strain RP8 genome sequencing and assembly.</title>
        <authorList>
            <person name="Jung Y."/>
        </authorList>
    </citation>
    <scope>NUCLEOTIDE SEQUENCE [LARGE SCALE GENOMIC DNA]</scope>
    <source>
        <strain evidence="2 3">RP8</strain>
    </source>
</reference>
<comment type="caution">
    <text evidence="2">The sequence shown here is derived from an EMBL/GenBank/DDBJ whole genome shotgun (WGS) entry which is preliminary data.</text>
</comment>
<dbReference type="Pfam" id="PF13229">
    <property type="entry name" value="Beta_helix"/>
    <property type="match status" value="1"/>
</dbReference>
<keyword evidence="3" id="KW-1185">Reference proteome</keyword>
<dbReference type="RefSeq" id="WP_248475887.1">
    <property type="nucleotide sequence ID" value="NZ_JALPRF010000001.1"/>
</dbReference>
<accession>A0ABT0HFZ1</accession>
<sequence>MKVIILIRLVFFLALAGLLTHCKPEDAVVDPVVQRQDTLTINQVRSWNTLPLPSSVRITDTGIEGVFKLVVGDNTSADDMGSILVTANGRRYKRDFTGPANAAWFGVNPSAADIGPALQAAVNAASEVVIPDGAYTQGTSVVLKSGLTIRGNAGKVTITLPKTYVSLVSLARSEEAITPLENVIIDGLSWVTTTREDGMFGCIYIDGPTVNNLTVQNCAGNDVASKDSTNWLTVKIQSGKTASNIVIKNNHVQARRMACEIFNHDNHGIYSGKNIIVSGNDFHNCHFGISLSGPLDGLTVDNNRLTNCSLFGIEIAGAARNVKITNNTFEGTFDKFLTGSNDGNGNGSVVGGMVVTGNSTIGLCTGGVQIFNGGTMQFTKNNFNMTGMLELAHSTNGGTYTENVIESLANKAIICDNTSDNTFSGNTISNKNCPGNHATFMSYGSKATNNVLTNNKLTKGVGGSYYDSVLGGTTVASKNYDEAGNPIP</sequence>
<evidence type="ECO:0000259" key="1">
    <source>
        <dbReference type="Pfam" id="PF13229"/>
    </source>
</evidence>
<dbReference type="Proteomes" id="UP001202180">
    <property type="component" value="Unassembled WGS sequence"/>
</dbReference>
<dbReference type="Gene3D" id="2.160.20.10">
    <property type="entry name" value="Single-stranded right-handed beta-helix, Pectin lyase-like"/>
    <property type="match status" value="1"/>
</dbReference>